<evidence type="ECO:0000313" key="12">
    <source>
        <dbReference type="Proteomes" id="UP000289856"/>
    </source>
</evidence>
<dbReference type="InterPro" id="IPR015424">
    <property type="entry name" value="PyrdxlP-dep_Trfase"/>
</dbReference>
<keyword evidence="12" id="KW-1185">Reference proteome</keyword>
<dbReference type="InterPro" id="IPR015421">
    <property type="entry name" value="PyrdxlP-dep_Trfase_major"/>
</dbReference>
<dbReference type="AlphaFoldDB" id="A0A3T1D1D7"/>
<proteinExistence type="inferred from homology"/>
<evidence type="ECO:0000256" key="7">
    <source>
        <dbReference type="HAMAP-Rule" id="MF_01376"/>
    </source>
</evidence>
<evidence type="ECO:0000256" key="6">
    <source>
        <dbReference type="ARBA" id="ARBA00049460"/>
    </source>
</evidence>
<dbReference type="InterPro" id="IPR012703">
    <property type="entry name" value="NH2EtPonate_pyrv_transaminase"/>
</dbReference>
<dbReference type="InterPro" id="IPR024169">
    <property type="entry name" value="SP_NH2Trfase/AEP_transaminase"/>
</dbReference>
<evidence type="ECO:0000256" key="3">
    <source>
        <dbReference type="ARBA" id="ARBA00022679"/>
    </source>
</evidence>
<dbReference type="PANTHER" id="PTHR42778">
    <property type="entry name" value="2-AMINOETHYLPHOSPHONATE--PYRUVATE TRANSAMINASE"/>
    <property type="match status" value="1"/>
</dbReference>
<dbReference type="PANTHER" id="PTHR42778:SF1">
    <property type="entry name" value="2-AMINOETHYLPHOSPHONATE--PYRUVATE TRANSAMINASE"/>
    <property type="match status" value="1"/>
</dbReference>
<dbReference type="GO" id="GO:0047304">
    <property type="term" value="F:2-aminoethylphosphonate-pyruvate transaminase activity"/>
    <property type="evidence" value="ECO:0007669"/>
    <property type="project" value="UniProtKB-UniRule"/>
</dbReference>
<comment type="function">
    <text evidence="7">Involved in phosphonate degradation.</text>
</comment>
<dbReference type="EC" id="2.6.1.37" evidence="7"/>
<dbReference type="Gene3D" id="3.40.640.10">
    <property type="entry name" value="Type I PLP-dependent aspartate aminotransferase-like (Major domain)"/>
    <property type="match status" value="1"/>
</dbReference>
<dbReference type="InterPro" id="IPR000192">
    <property type="entry name" value="Aminotrans_V_dom"/>
</dbReference>
<protein>
    <recommendedName>
        <fullName evidence="7">2-aminoethylphosphonate--pyruvate transaminase</fullName>
        <ecNumber evidence="7">2.6.1.37</ecNumber>
    </recommendedName>
    <alternativeName>
        <fullName evidence="7">2-aminoethylphosphonate aminotransferase</fullName>
    </alternativeName>
    <alternativeName>
        <fullName evidence="7">AEP transaminase</fullName>
        <shortName evidence="7">AEPT</shortName>
    </alternativeName>
</protein>
<dbReference type="Pfam" id="PF00266">
    <property type="entry name" value="Aminotran_5"/>
    <property type="match status" value="1"/>
</dbReference>
<evidence type="ECO:0000256" key="9">
    <source>
        <dbReference type="PIRSR" id="PIRSR000524-50"/>
    </source>
</evidence>
<feature type="domain" description="Aminotransferase class V" evidence="10">
    <location>
        <begin position="77"/>
        <end position="329"/>
    </location>
</feature>
<comment type="catalytic activity">
    <reaction evidence="6 7">
        <text>(2-aminoethyl)phosphonate + pyruvate = phosphonoacetaldehyde + L-alanine</text>
        <dbReference type="Rhea" id="RHEA:17021"/>
        <dbReference type="ChEBI" id="CHEBI:15361"/>
        <dbReference type="ChEBI" id="CHEBI:57418"/>
        <dbReference type="ChEBI" id="CHEBI:57972"/>
        <dbReference type="ChEBI" id="CHEBI:58383"/>
        <dbReference type="EC" id="2.6.1.37"/>
    </reaction>
</comment>
<dbReference type="EMBL" id="AP019400">
    <property type="protein sequence ID" value="BBI31932.1"/>
    <property type="molecule type" value="Genomic_DNA"/>
</dbReference>
<keyword evidence="5 7" id="KW-0670">Pyruvate</keyword>
<dbReference type="Gene3D" id="3.90.1150.10">
    <property type="entry name" value="Aspartate Aminotransferase, domain 1"/>
    <property type="match status" value="1"/>
</dbReference>
<evidence type="ECO:0000256" key="4">
    <source>
        <dbReference type="ARBA" id="ARBA00022898"/>
    </source>
</evidence>
<organism evidence="11 12">
    <name type="scientific">Cohnella abietis</name>
    <dbReference type="NCBI Taxonomy" id="2507935"/>
    <lineage>
        <taxon>Bacteria</taxon>
        <taxon>Bacillati</taxon>
        <taxon>Bacillota</taxon>
        <taxon>Bacilli</taxon>
        <taxon>Bacillales</taxon>
        <taxon>Paenibacillaceae</taxon>
        <taxon>Cohnella</taxon>
    </lineage>
</organism>
<dbReference type="KEGG" id="cohn:KCTCHS21_13310"/>
<name>A0A3T1D1D7_9BACL</name>
<dbReference type="NCBIfam" id="TIGR02326">
    <property type="entry name" value="transamin_PhnW"/>
    <property type="match status" value="1"/>
</dbReference>
<feature type="binding site" evidence="8">
    <location>
        <position position="339"/>
    </location>
    <ligand>
        <name>substrate</name>
    </ligand>
</feature>
<evidence type="ECO:0000256" key="2">
    <source>
        <dbReference type="ARBA" id="ARBA00022576"/>
    </source>
</evidence>
<evidence type="ECO:0000259" key="10">
    <source>
        <dbReference type="Pfam" id="PF00266"/>
    </source>
</evidence>
<dbReference type="PIRSF" id="PIRSF000524">
    <property type="entry name" value="SPT"/>
    <property type="match status" value="1"/>
</dbReference>
<accession>A0A3T1D1D7</accession>
<evidence type="ECO:0000256" key="5">
    <source>
        <dbReference type="ARBA" id="ARBA00023317"/>
    </source>
</evidence>
<evidence type="ECO:0000313" key="11">
    <source>
        <dbReference type="EMBL" id="BBI31932.1"/>
    </source>
</evidence>
<sequence>MEKPYILLTPGPLTTTLSVKEVMLKDWCTWDNDYKQIVQSIRHKLLHLGQASEDLYTSVLLQGSGTFGVEATIGTAIPINGKLLIMANGAYGMRIQDIARVLGIQHRTIIFSPDQLLDVEQLNAALERDADITHVALVHCETTTGILNPLEELLKVIKRHNKIAIVDAMSSFGGMPIAVEEWGIDYLISSANKCIQGVPGFSFIISLKSELAKCKGNARSLSLDLYDQWQVMDKEAGKWRFTSPTHVVRAFYQALIELEQEGGIEKRYARYVHNQQTLVRLMEHAGFTAFLPEVLHSPIITTFEYPNNDRFTFESLYEFLKEKGFVIYPGKLSEAEVFRIGTIGDVHPEDIVKLCEAVSTYVTTTLREC</sequence>
<keyword evidence="4 7" id="KW-0663">Pyridoxal phosphate</keyword>
<evidence type="ECO:0000256" key="1">
    <source>
        <dbReference type="ARBA" id="ARBA00001933"/>
    </source>
</evidence>
<dbReference type="NCBIfam" id="NF010006">
    <property type="entry name" value="PRK13479.1"/>
    <property type="match status" value="1"/>
</dbReference>
<feature type="modified residue" description="N6-(pyridoxal phosphate)lysine" evidence="7 9">
    <location>
        <position position="193"/>
    </location>
</feature>
<comment type="cofactor">
    <cofactor evidence="1 7 9">
        <name>pyridoxal 5'-phosphate</name>
        <dbReference type="ChEBI" id="CHEBI:597326"/>
    </cofactor>
</comment>
<comment type="subunit">
    <text evidence="7">Homodimer.</text>
</comment>
<comment type="similarity">
    <text evidence="7">Belongs to the class-V pyridoxal-phosphate-dependent aminotransferase family. PhnW subfamily.</text>
</comment>
<keyword evidence="2 7" id="KW-0032">Aminotransferase</keyword>
<gene>
    <name evidence="7" type="primary">phnW</name>
    <name evidence="11" type="ORF">KCTCHS21_13310</name>
</gene>
<dbReference type="InterPro" id="IPR015422">
    <property type="entry name" value="PyrdxlP-dep_Trfase_small"/>
</dbReference>
<dbReference type="OrthoDB" id="389074at2"/>
<dbReference type="SUPFAM" id="SSF53383">
    <property type="entry name" value="PLP-dependent transferases"/>
    <property type="match status" value="1"/>
</dbReference>
<evidence type="ECO:0000256" key="8">
    <source>
        <dbReference type="PIRSR" id="PIRSR000524-1"/>
    </source>
</evidence>
<dbReference type="GO" id="GO:0019700">
    <property type="term" value="P:organic phosphonate catabolic process"/>
    <property type="evidence" value="ECO:0007669"/>
    <property type="project" value="UniProtKB-UniRule"/>
</dbReference>
<dbReference type="NCBIfam" id="TIGR03301">
    <property type="entry name" value="PhnW-AepZ"/>
    <property type="match status" value="1"/>
</dbReference>
<dbReference type="HAMAP" id="MF_01376">
    <property type="entry name" value="PhnW_aminotrans_5"/>
    <property type="match status" value="1"/>
</dbReference>
<dbReference type="RefSeq" id="WP_130606096.1">
    <property type="nucleotide sequence ID" value="NZ_AP019400.1"/>
</dbReference>
<reference evidence="11 12" key="1">
    <citation type="submission" date="2019-01" db="EMBL/GenBank/DDBJ databases">
        <title>Complete genome sequence of Cohnella hallensis HS21 isolated from Korean fir (Abies koreana) rhizospheric soil.</title>
        <authorList>
            <person name="Jiang L."/>
            <person name="Kang S.W."/>
            <person name="Kim S."/>
            <person name="Jung J."/>
            <person name="Kim C.Y."/>
            <person name="Kim D.H."/>
            <person name="Kim S.W."/>
            <person name="Lee J."/>
        </authorList>
    </citation>
    <scope>NUCLEOTIDE SEQUENCE [LARGE SCALE GENOMIC DNA]</scope>
    <source>
        <strain evidence="11 12">HS21</strain>
    </source>
</reference>
<keyword evidence="3 7" id="KW-0808">Transferase</keyword>
<dbReference type="Proteomes" id="UP000289856">
    <property type="component" value="Chromosome"/>
</dbReference>